<accession>A0ACC2XFS1</accession>
<dbReference type="EMBL" id="JASBWV010000014">
    <property type="protein sequence ID" value="KAJ9122767.1"/>
    <property type="molecule type" value="Genomic_DNA"/>
</dbReference>
<organism evidence="1 2">
    <name type="scientific">Naganishia onofrii</name>
    <dbReference type="NCBI Taxonomy" id="1851511"/>
    <lineage>
        <taxon>Eukaryota</taxon>
        <taxon>Fungi</taxon>
        <taxon>Dikarya</taxon>
        <taxon>Basidiomycota</taxon>
        <taxon>Agaricomycotina</taxon>
        <taxon>Tremellomycetes</taxon>
        <taxon>Filobasidiales</taxon>
        <taxon>Filobasidiaceae</taxon>
        <taxon>Naganishia</taxon>
    </lineage>
</organism>
<name>A0ACC2XFS1_9TREE</name>
<evidence type="ECO:0000313" key="1">
    <source>
        <dbReference type="EMBL" id="KAJ9122767.1"/>
    </source>
</evidence>
<evidence type="ECO:0000313" key="2">
    <source>
        <dbReference type="Proteomes" id="UP001234202"/>
    </source>
</evidence>
<dbReference type="Proteomes" id="UP001234202">
    <property type="component" value="Unassembled WGS sequence"/>
</dbReference>
<protein>
    <submittedName>
        <fullName evidence="1">Uncharacterized protein</fullName>
    </submittedName>
</protein>
<reference evidence="1" key="1">
    <citation type="submission" date="2023-04" db="EMBL/GenBank/DDBJ databases">
        <title>Draft Genome sequencing of Naganishia species isolated from polar environments using Oxford Nanopore Technology.</title>
        <authorList>
            <person name="Leo P."/>
            <person name="Venkateswaran K."/>
        </authorList>
    </citation>
    <scope>NUCLEOTIDE SEQUENCE</scope>
    <source>
        <strain evidence="1">DBVPG 5303</strain>
    </source>
</reference>
<comment type="caution">
    <text evidence="1">The sequence shown here is derived from an EMBL/GenBank/DDBJ whole genome shotgun (WGS) entry which is preliminary data.</text>
</comment>
<sequence length="1208" mass="134003">MAFVRDIKERNAAPAQPPTAPTLSNPSVSGFPVVPHRSQRVSAFKRARNATGTKAFTSNSFTNDQPPAIGVVTSGLAPAPPTSNSLGDRQAAQHGNEVDAMLHDVQTENANKVAAMSSFERQRELEELEESLSPGILAMLAQRAQRRLQKAQHGGGEGAEQEATAEKPEVLANDETNTSTSERVADNTPAFDVGSKPDVEKSERQMAAGLSKESRQVRFASSEAPTPSEIQRQYFPEADLNEPNLKWLQESGTSSSSATSALRFDLSGNPLTAEEGADLPSHLGLHHHGDEANQAGYNIDEILMLCASSFTPQRTIMLSLLGKIAFKLDTYPESIRRDLLARKARESCLDMSSNVLVSGEKNSGLLRETITCLYAAVKADRFENMDDTESLHAFADDLHIQSWMQKAPMDDLVGRIRHLLSNKPSQSVLSITSIRQLLSILLAFSYASFDVAESIANSMSTLVKSFVTSVEWPIAEEELQNAAITIQTLRLSLVCAMTSRSGAKSQLQSACFDPFLRFLAIPPWQISPAMPSSKPMYRITSLVIRIFETVGRYGLNGSLLSSSPELWLSVGQWIRQLDATATVEQLSLATAYFDLLRIWTVSATDPHSMEKEHDLVWTQVEGLDWADEALQILRSELLFGGANSHPKADKDFASLKLEEAAVNVLIAWTIGVNKNKVSNGHDVKEIIRKSLPCNYRTATLQRLQDLLTLEPDRQVQAVAGVTEVAISLCNKLEIDMFKNQEATLAALRSIFGVARSSHAIRCLQHTMLQSFGGSAKIGDISTWATFAMQAITEGRPGDENSLLAIVDTLLDLPWNRDSIASISHSHGLYILRPFLHYAILPDLDVLVGPSRPLSNLLRVTTTLRRGIVARNIRTGAVAGLPLSRDWMFTPFNALLRRSSSPVFKQLPPAWNASRRQLLRATLVFADLCTQSLASASREKRKNQEMSRSEVLVNLMKVFVLEQVNPTDDEETVESELFRDPVVEGMMTRFLAPTLRPSQSPVKDLTNMADVATSFLGAARTFYQFYYDFIELYESISLGHKSFSQLAFPPLAQTYPIDYRKLIWYEQPSALRTLRMRFDDIPREHGTLRTYFEPIEAEDEVLRGYAQALITEAVHPRTHPFLYNLATHHLVGALWTEEGSLVEDKKPILAAICASGRGDLMEDLYWRRTVVDGQDNVHVGEEAMESVYQGATKVTEDLYLKRKKVVEEL</sequence>
<proteinExistence type="predicted"/>
<gene>
    <name evidence="1" type="ORF">QFC24_004197</name>
</gene>
<keyword evidence="2" id="KW-1185">Reference proteome</keyword>